<dbReference type="Gene3D" id="3.40.50.720">
    <property type="entry name" value="NAD(P)-binding Rossmann-like Domain"/>
    <property type="match status" value="1"/>
</dbReference>
<organism evidence="5 6">
    <name type="scientific">Stachybotrys chartarum (strain CBS 109288 / IBT 7711)</name>
    <name type="common">Toxic black mold</name>
    <name type="synonym">Stilbospora chartarum</name>
    <dbReference type="NCBI Taxonomy" id="1280523"/>
    <lineage>
        <taxon>Eukaryota</taxon>
        <taxon>Fungi</taxon>
        <taxon>Dikarya</taxon>
        <taxon>Ascomycota</taxon>
        <taxon>Pezizomycotina</taxon>
        <taxon>Sordariomycetes</taxon>
        <taxon>Hypocreomycetidae</taxon>
        <taxon>Hypocreales</taxon>
        <taxon>Stachybotryaceae</taxon>
        <taxon>Stachybotrys</taxon>
    </lineage>
</organism>
<keyword evidence="3" id="KW-0560">Oxidoreductase</keyword>
<feature type="domain" description="NmrA-like" evidence="4">
    <location>
        <begin position="2"/>
        <end position="259"/>
    </location>
</feature>
<dbReference type="InterPro" id="IPR008030">
    <property type="entry name" value="NmrA-like"/>
</dbReference>
<protein>
    <recommendedName>
        <fullName evidence="4">NmrA-like domain-containing protein</fullName>
    </recommendedName>
</protein>
<evidence type="ECO:0000259" key="4">
    <source>
        <dbReference type="Pfam" id="PF05368"/>
    </source>
</evidence>
<dbReference type="OrthoDB" id="3358371at2759"/>
<sequence length="329" mass="36025">MSRTIVVTAATGNQGHGTIRALLASDQPWKVRAMTRDVNSSQAKALADEFSSDIGSGRLTLAQADLYDQASLRSAFDGAHGVYAVTLLVKDGKPIMVEEELKHEIEAGRNMVMAAKEAGVAHFVFSTLPDVKKASNGRFTRVYHFDYKQVIEKFAKEQLPGVTSVMPGYFYTNFYWPHYSSRDADGQVRFLTATPSDQVAQWTDPKHDIGIAVAKVFELGVDKTAGRTYLIMGPRVTPKQMAETFTKVTGIPSVHDPITPEEFGVQGGGPVGPGFVLDSQEMMEWSSIAPADKVGYGTMDPSECNTMEDLGLSPSSFEDWIRRTGWKGN</sequence>
<comment type="similarity">
    <text evidence="1">Belongs to the NmrA-type oxidoreductase family.</text>
</comment>
<evidence type="ECO:0000256" key="3">
    <source>
        <dbReference type="ARBA" id="ARBA00023002"/>
    </source>
</evidence>
<keyword evidence="2" id="KW-0521">NADP</keyword>
<dbReference type="PANTHER" id="PTHR42748:SF30">
    <property type="entry name" value="NMRA-LIKE DOMAIN-CONTAINING PROTEIN"/>
    <property type="match status" value="1"/>
</dbReference>
<dbReference type="Proteomes" id="UP000028045">
    <property type="component" value="Unassembled WGS sequence"/>
</dbReference>
<proteinExistence type="inferred from homology"/>
<dbReference type="HOGENOM" id="CLU_007383_8_1_1"/>
<dbReference type="PANTHER" id="PTHR42748">
    <property type="entry name" value="NITROGEN METABOLITE REPRESSION PROTEIN NMRA FAMILY MEMBER"/>
    <property type="match status" value="1"/>
</dbReference>
<evidence type="ECO:0000256" key="1">
    <source>
        <dbReference type="ARBA" id="ARBA00006328"/>
    </source>
</evidence>
<dbReference type="CDD" id="cd05251">
    <property type="entry name" value="NmrA_like_SDR_a"/>
    <property type="match status" value="1"/>
</dbReference>
<dbReference type="GO" id="GO:0016491">
    <property type="term" value="F:oxidoreductase activity"/>
    <property type="evidence" value="ECO:0007669"/>
    <property type="project" value="UniProtKB-KW"/>
</dbReference>
<dbReference type="EMBL" id="KL648662">
    <property type="protein sequence ID" value="KEY66266.1"/>
    <property type="molecule type" value="Genomic_DNA"/>
</dbReference>
<evidence type="ECO:0000256" key="2">
    <source>
        <dbReference type="ARBA" id="ARBA00022857"/>
    </source>
</evidence>
<dbReference type="SUPFAM" id="SSF51735">
    <property type="entry name" value="NAD(P)-binding Rossmann-fold domains"/>
    <property type="match status" value="1"/>
</dbReference>
<dbReference type="AlphaFoldDB" id="A0A084ALT7"/>
<keyword evidence="6" id="KW-1185">Reference proteome</keyword>
<gene>
    <name evidence="5" type="ORF">S7711_10009</name>
</gene>
<evidence type="ECO:0000313" key="5">
    <source>
        <dbReference type="EMBL" id="KEY66266.1"/>
    </source>
</evidence>
<dbReference type="Pfam" id="PF05368">
    <property type="entry name" value="NmrA"/>
    <property type="match status" value="1"/>
</dbReference>
<evidence type="ECO:0000313" key="6">
    <source>
        <dbReference type="Proteomes" id="UP000028045"/>
    </source>
</evidence>
<dbReference type="GO" id="GO:0005634">
    <property type="term" value="C:nucleus"/>
    <property type="evidence" value="ECO:0007669"/>
    <property type="project" value="TreeGrafter"/>
</dbReference>
<accession>A0A084ALT7</accession>
<dbReference type="InterPro" id="IPR036291">
    <property type="entry name" value="NAD(P)-bd_dom_sf"/>
</dbReference>
<dbReference type="Gene3D" id="3.90.25.10">
    <property type="entry name" value="UDP-galactose 4-epimerase, domain 1"/>
    <property type="match status" value="1"/>
</dbReference>
<name>A0A084ALT7_STACB</name>
<dbReference type="InterPro" id="IPR051164">
    <property type="entry name" value="NmrA-like_oxidored"/>
</dbReference>
<reference evidence="5 6" key="1">
    <citation type="journal article" date="2014" name="BMC Genomics">
        <title>Comparative genome sequencing reveals chemotype-specific gene clusters in the toxigenic black mold Stachybotrys.</title>
        <authorList>
            <person name="Semeiks J."/>
            <person name="Borek D."/>
            <person name="Otwinowski Z."/>
            <person name="Grishin N.V."/>
        </authorList>
    </citation>
    <scope>NUCLEOTIDE SEQUENCE [LARGE SCALE GENOMIC DNA]</scope>
    <source>
        <strain evidence="6">CBS 109288 / IBT 7711</strain>
    </source>
</reference>